<dbReference type="EMBL" id="KK117525">
    <property type="protein sequence ID" value="KFM70708.1"/>
    <property type="molecule type" value="Genomic_DNA"/>
</dbReference>
<organism evidence="1 2">
    <name type="scientific">Stegodyphus mimosarum</name>
    <name type="common">African social velvet spider</name>
    <dbReference type="NCBI Taxonomy" id="407821"/>
    <lineage>
        <taxon>Eukaryota</taxon>
        <taxon>Metazoa</taxon>
        <taxon>Ecdysozoa</taxon>
        <taxon>Arthropoda</taxon>
        <taxon>Chelicerata</taxon>
        <taxon>Arachnida</taxon>
        <taxon>Araneae</taxon>
        <taxon>Araneomorphae</taxon>
        <taxon>Entelegynae</taxon>
        <taxon>Eresoidea</taxon>
        <taxon>Eresidae</taxon>
        <taxon>Stegodyphus</taxon>
    </lineage>
</organism>
<evidence type="ECO:0000313" key="2">
    <source>
        <dbReference type="Proteomes" id="UP000054359"/>
    </source>
</evidence>
<dbReference type="AlphaFoldDB" id="A0A087U019"/>
<dbReference type="Proteomes" id="UP000054359">
    <property type="component" value="Unassembled WGS sequence"/>
</dbReference>
<protein>
    <submittedName>
        <fullName evidence="1">Uncharacterized protein</fullName>
    </submittedName>
</protein>
<keyword evidence="2" id="KW-1185">Reference proteome</keyword>
<gene>
    <name evidence="1" type="ORF">X975_09500</name>
</gene>
<accession>A0A087U019</accession>
<sequence>MSVKSSLLSSHSMVSSLDNVMALFNLAPGQCEIIRLLGILLRALLTTGKSHWKE</sequence>
<proteinExistence type="predicted"/>
<reference evidence="1 2" key="1">
    <citation type="submission" date="2013-11" db="EMBL/GenBank/DDBJ databases">
        <title>Genome sequencing of Stegodyphus mimosarum.</title>
        <authorList>
            <person name="Bechsgaard J."/>
        </authorList>
    </citation>
    <scope>NUCLEOTIDE SEQUENCE [LARGE SCALE GENOMIC DNA]</scope>
</reference>
<feature type="non-terminal residue" evidence="1">
    <location>
        <position position="54"/>
    </location>
</feature>
<evidence type="ECO:0000313" key="1">
    <source>
        <dbReference type="EMBL" id="KFM70708.1"/>
    </source>
</evidence>
<name>A0A087U019_STEMI</name>